<proteinExistence type="inferred from homology"/>
<feature type="chain" id="PRO_5013024356" evidence="3">
    <location>
        <begin position="21"/>
        <end position="395"/>
    </location>
</feature>
<dbReference type="PANTHER" id="PTHR30483">
    <property type="entry name" value="LEUCINE-SPECIFIC-BINDING PROTEIN"/>
    <property type="match status" value="1"/>
</dbReference>
<dbReference type="EMBL" id="FUYB01000005">
    <property type="protein sequence ID" value="SKA75596.1"/>
    <property type="molecule type" value="Genomic_DNA"/>
</dbReference>
<dbReference type="AlphaFoldDB" id="A0A1T4WE38"/>
<feature type="signal peptide" evidence="3">
    <location>
        <begin position="1"/>
        <end position="20"/>
    </location>
</feature>
<evidence type="ECO:0000256" key="2">
    <source>
        <dbReference type="ARBA" id="ARBA00022729"/>
    </source>
</evidence>
<evidence type="ECO:0000259" key="4">
    <source>
        <dbReference type="Pfam" id="PF13458"/>
    </source>
</evidence>
<dbReference type="InterPro" id="IPR028081">
    <property type="entry name" value="Leu-bd"/>
</dbReference>
<dbReference type="Pfam" id="PF13458">
    <property type="entry name" value="Peripla_BP_6"/>
    <property type="match status" value="1"/>
</dbReference>
<dbReference type="Proteomes" id="UP000190460">
    <property type="component" value="Unassembled WGS sequence"/>
</dbReference>
<dbReference type="OrthoDB" id="7337537at2"/>
<evidence type="ECO:0000256" key="3">
    <source>
        <dbReference type="SAM" id="SignalP"/>
    </source>
</evidence>
<evidence type="ECO:0000313" key="5">
    <source>
        <dbReference type="EMBL" id="SKA75596.1"/>
    </source>
</evidence>
<dbReference type="CDD" id="cd06346">
    <property type="entry name" value="PBP1_ABC_ligand_binding-like"/>
    <property type="match status" value="1"/>
</dbReference>
<name>A0A1T4WE38_9GAMM</name>
<keyword evidence="2 3" id="KW-0732">Signal</keyword>
<dbReference type="SUPFAM" id="SSF53822">
    <property type="entry name" value="Periplasmic binding protein-like I"/>
    <property type="match status" value="1"/>
</dbReference>
<dbReference type="InterPro" id="IPR051010">
    <property type="entry name" value="BCAA_transport"/>
</dbReference>
<dbReference type="RefSeq" id="WP_078922015.1">
    <property type="nucleotide sequence ID" value="NZ_FUYB01000005.1"/>
</dbReference>
<evidence type="ECO:0000256" key="1">
    <source>
        <dbReference type="ARBA" id="ARBA00010062"/>
    </source>
</evidence>
<comment type="similarity">
    <text evidence="1">Belongs to the leucine-binding protein family.</text>
</comment>
<keyword evidence="6" id="KW-1185">Reference proteome</keyword>
<sequence>MKKLLLATAIMASLSSVAVAEDIKVGVLMGFTGPIESLTPNMAASAELAFKEVSDSGALLDGKKIAVVRADSSCVDAAAATAAAERLVTSEKVAAIVGASCSGETTAVVNNVAAPNGVLAISPSATSPALTAIADKGFFFRTAPSDARQGEVLAQIVKDRGINEVAITYTNNDYGKGLSESFSKAYEKLGGKIAINAAHEDGKADYAAEVAALAASGAKDLVVFGYLDQGGKGIVQNALDTGAYKRFILADGMVGEKFAADLGKNIEGSFGTMAGGEYEGAEAWNKIAEGAKIDPKGGPYRGESYDAAALISLAMQAAKSSDRAAVQAKIAEVANAPGEKIFPGELAKGLKLLAEGKDVDYVGATNVEFDDAGDVPGSYREMEIKGGKFESLKIH</sequence>
<dbReference type="PANTHER" id="PTHR30483:SF6">
    <property type="entry name" value="PERIPLASMIC BINDING PROTEIN OF ABC TRANSPORTER FOR NATURAL AMINO ACIDS"/>
    <property type="match status" value="1"/>
</dbReference>
<reference evidence="6" key="1">
    <citation type="submission" date="2017-02" db="EMBL/GenBank/DDBJ databases">
        <authorList>
            <person name="Varghese N."/>
            <person name="Submissions S."/>
        </authorList>
    </citation>
    <scope>NUCLEOTIDE SEQUENCE [LARGE SCALE GENOMIC DNA]</scope>
    <source>
        <strain evidence="6">ATCC 49788</strain>
    </source>
</reference>
<dbReference type="InterPro" id="IPR028082">
    <property type="entry name" value="Peripla_BP_I"/>
</dbReference>
<feature type="domain" description="Leucine-binding protein" evidence="4">
    <location>
        <begin position="23"/>
        <end position="333"/>
    </location>
</feature>
<dbReference type="Gene3D" id="3.40.50.2300">
    <property type="match status" value="2"/>
</dbReference>
<organism evidence="5 6">
    <name type="scientific">Thiothrix eikelboomii</name>
    <dbReference type="NCBI Taxonomy" id="92487"/>
    <lineage>
        <taxon>Bacteria</taxon>
        <taxon>Pseudomonadati</taxon>
        <taxon>Pseudomonadota</taxon>
        <taxon>Gammaproteobacteria</taxon>
        <taxon>Thiotrichales</taxon>
        <taxon>Thiotrichaceae</taxon>
        <taxon>Thiothrix</taxon>
    </lineage>
</organism>
<evidence type="ECO:0000313" key="6">
    <source>
        <dbReference type="Proteomes" id="UP000190460"/>
    </source>
</evidence>
<accession>A0A1T4WE38</accession>
<protein>
    <submittedName>
        <fullName evidence="5">Amino acid/amide ABC transporter substrate-binding protein, HAAT family (TC 3.A.1.4.-)</fullName>
    </submittedName>
</protein>
<gene>
    <name evidence="5" type="ORF">SAMN02745130_01547</name>
</gene>
<dbReference type="STRING" id="92487.SAMN02745130_01547"/>